<dbReference type="Gene3D" id="3.40.50.720">
    <property type="entry name" value="NAD(P)-binding Rossmann-like Domain"/>
    <property type="match status" value="1"/>
</dbReference>
<sequence length="377" mass="40980">MSRVKTTNTVFVEISNGFNLNFTEEEKVELPELERNSVLIQVKACSLSSWLHCCSNVGKDPATAILYQTISKINGSSNKTCKLPAGQDISGIVMAVGEDVTTLAKGDYVVGIIPLDYGQSGCSDFVILQEFDVVHMPDGVSFVDAAGCVGDAVKAYIALHYMGRLGGSDDTVMVLHGATSLGSTLLQLAHHWGARVMTSCSSNDEKTYIQSLGVPLLQVVELNEINQSLKSACNAETGNLGVNIIIDTIASQPTQVDSNIIEEEKIEPLVRPSKHDIISCLAVGGRWVTCEPNLQLDPPNSKLLFLRCASVGFLCEQAWMLSHAQQGRYQHILMDIMRKVVTGIIRPNIHHTVTFDGVKDALKHLSKIRVGKVVLTF</sequence>
<dbReference type="SMART" id="SM00829">
    <property type="entry name" value="PKS_ER"/>
    <property type="match status" value="1"/>
</dbReference>
<dbReference type="SUPFAM" id="SSF51735">
    <property type="entry name" value="NAD(P)-binding Rossmann-fold domains"/>
    <property type="match status" value="1"/>
</dbReference>
<evidence type="ECO:0000313" key="3">
    <source>
        <dbReference type="RefSeq" id="XP_026274310.1"/>
    </source>
</evidence>
<feature type="domain" description="Enoyl reductase (ER)" evidence="1">
    <location>
        <begin position="17"/>
        <end position="375"/>
    </location>
</feature>
<protein>
    <submittedName>
        <fullName evidence="3">Quinone oxidoreductase-like protein 1</fullName>
    </submittedName>
</protein>
<dbReference type="CDD" id="cd05195">
    <property type="entry name" value="enoyl_red"/>
    <property type="match status" value="1"/>
</dbReference>
<dbReference type="GeneID" id="113203713"/>
<dbReference type="RefSeq" id="XP_026274310.1">
    <property type="nucleotide sequence ID" value="XM_026418525.2"/>
</dbReference>
<dbReference type="GO" id="GO:0016491">
    <property type="term" value="F:oxidoreductase activity"/>
    <property type="evidence" value="ECO:0007669"/>
    <property type="project" value="InterPro"/>
</dbReference>
<accession>A0A6J1S533</accession>
<dbReference type="PANTHER" id="PTHR44461:SF1">
    <property type="entry name" value="QUINONE OXIDOREDUCTASE-LIKE PROTEIN 1"/>
    <property type="match status" value="1"/>
</dbReference>
<dbReference type="AlphaFoldDB" id="A0A6J1S533"/>
<dbReference type="OrthoDB" id="3509362at2759"/>
<gene>
    <name evidence="3" type="primary">LOC113203713</name>
</gene>
<dbReference type="SUPFAM" id="SSF50129">
    <property type="entry name" value="GroES-like"/>
    <property type="match status" value="1"/>
</dbReference>
<organism evidence="2 3">
    <name type="scientific">Frankliniella occidentalis</name>
    <name type="common">Western flower thrips</name>
    <name type="synonym">Euthrips occidentalis</name>
    <dbReference type="NCBI Taxonomy" id="133901"/>
    <lineage>
        <taxon>Eukaryota</taxon>
        <taxon>Metazoa</taxon>
        <taxon>Ecdysozoa</taxon>
        <taxon>Arthropoda</taxon>
        <taxon>Hexapoda</taxon>
        <taxon>Insecta</taxon>
        <taxon>Pterygota</taxon>
        <taxon>Neoptera</taxon>
        <taxon>Paraneoptera</taxon>
        <taxon>Thysanoptera</taxon>
        <taxon>Terebrantia</taxon>
        <taxon>Thripoidea</taxon>
        <taxon>Thripidae</taxon>
        <taxon>Frankliniella</taxon>
    </lineage>
</organism>
<proteinExistence type="predicted"/>
<dbReference type="InterPro" id="IPR036291">
    <property type="entry name" value="NAD(P)-bd_dom_sf"/>
</dbReference>
<dbReference type="Gene3D" id="3.90.180.10">
    <property type="entry name" value="Medium-chain alcohol dehydrogenases, catalytic domain"/>
    <property type="match status" value="1"/>
</dbReference>
<evidence type="ECO:0000259" key="1">
    <source>
        <dbReference type="SMART" id="SM00829"/>
    </source>
</evidence>
<evidence type="ECO:0000313" key="2">
    <source>
        <dbReference type="Proteomes" id="UP000504606"/>
    </source>
</evidence>
<dbReference type="InterPro" id="IPR020843">
    <property type="entry name" value="ER"/>
</dbReference>
<dbReference type="InterPro" id="IPR011032">
    <property type="entry name" value="GroES-like_sf"/>
</dbReference>
<dbReference type="InterPro" id="IPR042633">
    <property type="entry name" value="CRYZL1"/>
</dbReference>
<dbReference type="KEGG" id="foc:113203713"/>
<name>A0A6J1S533_FRAOC</name>
<reference evidence="3" key="1">
    <citation type="submission" date="2025-08" db="UniProtKB">
        <authorList>
            <consortium name="RefSeq"/>
        </authorList>
    </citation>
    <scope>IDENTIFICATION</scope>
    <source>
        <tissue evidence="3">Whole organism</tissue>
    </source>
</reference>
<keyword evidence="2" id="KW-1185">Reference proteome</keyword>
<dbReference type="Proteomes" id="UP000504606">
    <property type="component" value="Unplaced"/>
</dbReference>
<dbReference type="PANTHER" id="PTHR44461">
    <property type="entry name" value="QUINONE OXIDOREDUCTASE-LIKE PROTEIN 1"/>
    <property type="match status" value="1"/>
</dbReference>